<proteinExistence type="inferred from homology"/>
<evidence type="ECO:0000256" key="7">
    <source>
        <dbReference type="SAM" id="SignalP"/>
    </source>
</evidence>
<dbReference type="AlphaFoldDB" id="A0A7X3G1M0"/>
<feature type="chain" id="PRO_5030911845" evidence="7">
    <location>
        <begin position="23"/>
        <end position="835"/>
    </location>
</feature>
<sequence length="835" mass="87753">MMQPKSTLALTLGLLFSLGANAETYRWDNVAMGSGGFVSGVVPSKLERGVIYARTDVGGSYRWDAHNERWVALTDWISESDTGLMGVESIAVDPRNPGTVYMLAGTSYFSNGKTVIMRSTDYGQHFDLVDVTAQFKAHGNGMGRSNGERLQVDPGSSNVLFVGTRDNGLFKSVDSGATWTHVNGLNVASTPNGNGISFVLLDPTSVSGGTAKRIVVGVSRYGSVGPNLYMSKDGGITFAPVAGAPANLMPQRAALTNKGRLYLTYANGAGPHGQSDSEPMTTGQVWEYNMVGGAWTNITPAGMTNAFAGISVDPGNPKHLIASTTNMYWLQHRNPDGYGDHIFTSYDAGRSWVDLMQRGMEIDPNGIDWVKESSIHWAGDVEFDPFDSKTAWVISGNGVFRTTDLDATTSVWKFDVKGMEETGSFAAEAIPGGPFVSVIGDYDGFTQPDPSQYALRHSPGVGTTTGLAVAPKATHVMARVGSNAMYISTNTGASWQKAPTMNGKFGNLALSADGAVLLHSPDGSTITYRSTDFGANWTPVAGLSVKDAYPVADRVNPAKFYVYDIGMGKMLVSTDGGVSFNATATLPAGGNSLVRATPGIEGDVWACVGSKGISHSTDSGATFTSVGGIGSCGTMGLGKEAPGASYPTLYMWGTVGTSRGLLRSIDMGAHWDRVNDDAHQYGGTLGRWVTGDMNTYGLVYMSTNGRGIAYGKIDPTGDVQVVPQVPVKPAPTAVCTYELSSTWWGGGIATVSITNQGTETLHGWEVSWTYSDGTFVSGSAWNGVVTGSAPTFTASDGGGWNKDIAPGGTASLGFVIAGQDALNATIPKVTGDICK</sequence>
<dbReference type="EMBL" id="WSES01000005">
    <property type="protein sequence ID" value="MVW61873.1"/>
    <property type="molecule type" value="Genomic_DNA"/>
</dbReference>
<evidence type="ECO:0000256" key="3">
    <source>
        <dbReference type="ARBA" id="ARBA00023277"/>
    </source>
</evidence>
<dbReference type="SUPFAM" id="SSF49384">
    <property type="entry name" value="Carbohydrate-binding domain"/>
    <property type="match status" value="1"/>
</dbReference>
<name>A0A7X3G1M0_9BURK</name>
<keyword evidence="10" id="KW-1185">Reference proteome</keyword>
<dbReference type="InterPro" id="IPR015943">
    <property type="entry name" value="WD40/YVTN_repeat-like_dom_sf"/>
</dbReference>
<evidence type="ECO:0000256" key="1">
    <source>
        <dbReference type="ARBA" id="ARBA00022729"/>
    </source>
</evidence>
<feature type="signal peptide" evidence="7">
    <location>
        <begin position="1"/>
        <end position="22"/>
    </location>
</feature>
<evidence type="ECO:0000313" key="9">
    <source>
        <dbReference type="EMBL" id="MVW61873.1"/>
    </source>
</evidence>
<reference evidence="9 10" key="1">
    <citation type="submission" date="2019-12" db="EMBL/GenBank/DDBJ databases">
        <authorList>
            <person name="Li C."/>
            <person name="Zhao J."/>
        </authorList>
    </citation>
    <scope>NUCLEOTIDE SEQUENCE [LARGE SCALE GENOMIC DNA]</scope>
    <source>
        <strain evidence="9 10">NEAU-DD11</strain>
    </source>
</reference>
<feature type="domain" description="CBM2" evidence="8">
    <location>
        <begin position="728"/>
        <end position="835"/>
    </location>
</feature>
<keyword evidence="1 7" id="KW-0732">Signal</keyword>
<dbReference type="GO" id="GO:0004553">
    <property type="term" value="F:hydrolase activity, hydrolyzing O-glycosyl compounds"/>
    <property type="evidence" value="ECO:0007669"/>
    <property type="project" value="InterPro"/>
</dbReference>
<organism evidence="9 10">
    <name type="scientific">Massilia cellulosiltytica</name>
    <dbReference type="NCBI Taxonomy" id="2683234"/>
    <lineage>
        <taxon>Bacteria</taxon>
        <taxon>Pseudomonadati</taxon>
        <taxon>Pseudomonadota</taxon>
        <taxon>Betaproteobacteria</taxon>
        <taxon>Burkholderiales</taxon>
        <taxon>Oxalobacteraceae</taxon>
        <taxon>Telluria group</taxon>
        <taxon>Massilia</taxon>
    </lineage>
</organism>
<keyword evidence="5" id="KW-0624">Polysaccharide degradation</keyword>
<evidence type="ECO:0000256" key="4">
    <source>
        <dbReference type="ARBA" id="ARBA00023295"/>
    </source>
</evidence>
<dbReference type="InterPro" id="IPR001919">
    <property type="entry name" value="CBD2"/>
</dbReference>
<dbReference type="SUPFAM" id="SSF110296">
    <property type="entry name" value="Oligoxyloglucan reducing end-specific cellobiohydrolase"/>
    <property type="match status" value="2"/>
</dbReference>
<dbReference type="InterPro" id="IPR052025">
    <property type="entry name" value="Xyloglucanase_GH74"/>
</dbReference>
<evidence type="ECO:0000256" key="2">
    <source>
        <dbReference type="ARBA" id="ARBA00022801"/>
    </source>
</evidence>
<keyword evidence="2" id="KW-0378">Hydrolase</keyword>
<dbReference type="PANTHER" id="PTHR43739:SF2">
    <property type="entry name" value="OLIGOXYLOGLUCAN-REDUCING END-SPECIFIC XYLOGLUCANASE-RELATED"/>
    <property type="match status" value="1"/>
</dbReference>
<evidence type="ECO:0000259" key="8">
    <source>
        <dbReference type="PROSITE" id="PS51173"/>
    </source>
</evidence>
<dbReference type="GO" id="GO:0030247">
    <property type="term" value="F:polysaccharide binding"/>
    <property type="evidence" value="ECO:0007669"/>
    <property type="project" value="UniProtKB-UniRule"/>
</dbReference>
<dbReference type="Pfam" id="PF00553">
    <property type="entry name" value="CBM_2"/>
    <property type="match status" value="1"/>
</dbReference>
<dbReference type="RefSeq" id="WP_160409653.1">
    <property type="nucleotide sequence ID" value="NZ_WSES01000005.1"/>
</dbReference>
<evidence type="ECO:0000313" key="10">
    <source>
        <dbReference type="Proteomes" id="UP000443353"/>
    </source>
</evidence>
<keyword evidence="4" id="KW-0326">Glycosidase</keyword>
<dbReference type="Proteomes" id="UP000443353">
    <property type="component" value="Unassembled WGS sequence"/>
</dbReference>
<gene>
    <name evidence="9" type="ORF">GPY61_18240</name>
</gene>
<evidence type="ECO:0000256" key="5">
    <source>
        <dbReference type="ARBA" id="ARBA00023326"/>
    </source>
</evidence>
<evidence type="ECO:0000256" key="6">
    <source>
        <dbReference type="ARBA" id="ARBA00037986"/>
    </source>
</evidence>
<dbReference type="GO" id="GO:0000272">
    <property type="term" value="P:polysaccharide catabolic process"/>
    <property type="evidence" value="ECO:0007669"/>
    <property type="project" value="UniProtKB-KW"/>
</dbReference>
<dbReference type="GO" id="GO:0010411">
    <property type="term" value="P:xyloglucan metabolic process"/>
    <property type="evidence" value="ECO:0007669"/>
    <property type="project" value="TreeGrafter"/>
</dbReference>
<protein>
    <submittedName>
        <fullName evidence="9">Exo-alpha-sialidase</fullName>
    </submittedName>
</protein>
<dbReference type="PROSITE" id="PS51173">
    <property type="entry name" value="CBM2"/>
    <property type="match status" value="1"/>
</dbReference>
<dbReference type="SMART" id="SM00637">
    <property type="entry name" value="CBD_II"/>
    <property type="match status" value="1"/>
</dbReference>
<dbReference type="Gene3D" id="2.60.40.290">
    <property type="match status" value="1"/>
</dbReference>
<comment type="similarity">
    <text evidence="6">Belongs to the glycosyl hydrolase 74 family.</text>
</comment>
<keyword evidence="3" id="KW-0119">Carbohydrate metabolism</keyword>
<dbReference type="InterPro" id="IPR012291">
    <property type="entry name" value="CBM2_carb-bd_dom_sf"/>
</dbReference>
<comment type="caution">
    <text evidence="9">The sequence shown here is derived from an EMBL/GenBank/DDBJ whole genome shotgun (WGS) entry which is preliminary data.</text>
</comment>
<dbReference type="PANTHER" id="PTHR43739">
    <property type="entry name" value="XYLOGLUCANASE (EUROFUNG)"/>
    <property type="match status" value="1"/>
</dbReference>
<dbReference type="InterPro" id="IPR008965">
    <property type="entry name" value="CBM2/CBM3_carb-bd_dom_sf"/>
</dbReference>
<accession>A0A7X3G1M0</accession>
<dbReference type="Gene3D" id="2.130.10.10">
    <property type="entry name" value="YVTN repeat-like/Quinoprotein amine dehydrogenase"/>
    <property type="match status" value="2"/>
</dbReference>